<dbReference type="PATRIC" id="fig|86416.3.peg.2992"/>
<dbReference type="InterPro" id="IPR044068">
    <property type="entry name" value="CB"/>
</dbReference>
<dbReference type="InterPro" id="IPR036388">
    <property type="entry name" value="WH-like_DNA-bd_sf"/>
</dbReference>
<dbReference type="eggNOG" id="COG4974">
    <property type="taxonomic scope" value="Bacteria"/>
</dbReference>
<dbReference type="GO" id="GO:0003677">
    <property type="term" value="F:DNA binding"/>
    <property type="evidence" value="ECO:0007669"/>
    <property type="project" value="UniProtKB-UniRule"/>
</dbReference>
<dbReference type="Pfam" id="PF13495">
    <property type="entry name" value="Phage_int_SAM_4"/>
    <property type="match status" value="1"/>
</dbReference>
<dbReference type="RefSeq" id="WP_015616125.1">
    <property type="nucleotide sequence ID" value="NC_021182.1"/>
</dbReference>
<dbReference type="GO" id="GO:0015074">
    <property type="term" value="P:DNA integration"/>
    <property type="evidence" value="ECO:0007669"/>
    <property type="project" value="InterPro"/>
</dbReference>
<keyword evidence="2 3" id="KW-0238">DNA-binding</keyword>
<accession>R4K5I4</accession>
<dbReference type="AlphaFoldDB" id="R4K5I4"/>
<evidence type="ECO:0000256" key="2">
    <source>
        <dbReference type="ARBA" id="ARBA00023125"/>
    </source>
</evidence>
<dbReference type="Proteomes" id="UP000013523">
    <property type="component" value="Chromosome"/>
</dbReference>
<evidence type="ECO:0000256" key="1">
    <source>
        <dbReference type="ARBA" id="ARBA00008857"/>
    </source>
</evidence>
<dbReference type="EMBL" id="CP003261">
    <property type="protein sequence ID" value="AGK97833.1"/>
    <property type="molecule type" value="Genomic_DNA"/>
</dbReference>
<dbReference type="KEGG" id="cpas:Clopa_3005"/>
<evidence type="ECO:0000259" key="4">
    <source>
        <dbReference type="PROSITE" id="PS51900"/>
    </source>
</evidence>
<dbReference type="Pfam" id="PF13730">
    <property type="entry name" value="HTH_36"/>
    <property type="match status" value="1"/>
</dbReference>
<comment type="similarity">
    <text evidence="1">Belongs to the 'phage' integrase family.</text>
</comment>
<organism evidence="5 6">
    <name type="scientific">Clostridium pasteurianum BC1</name>
    <dbReference type="NCBI Taxonomy" id="86416"/>
    <lineage>
        <taxon>Bacteria</taxon>
        <taxon>Bacillati</taxon>
        <taxon>Bacillota</taxon>
        <taxon>Clostridia</taxon>
        <taxon>Eubacteriales</taxon>
        <taxon>Clostridiaceae</taxon>
        <taxon>Clostridium</taxon>
    </lineage>
</organism>
<feature type="domain" description="Core-binding (CB)" evidence="4">
    <location>
        <begin position="1"/>
        <end position="87"/>
    </location>
</feature>
<dbReference type="Gene3D" id="1.10.150.130">
    <property type="match status" value="1"/>
</dbReference>
<evidence type="ECO:0000313" key="6">
    <source>
        <dbReference type="Proteomes" id="UP000013523"/>
    </source>
</evidence>
<dbReference type="InterPro" id="IPR004107">
    <property type="entry name" value="Integrase_SAM-like_N"/>
</dbReference>
<protein>
    <submittedName>
        <fullName evidence="5">Site-specific recombinase XerD</fullName>
    </submittedName>
</protein>
<dbReference type="HOGENOM" id="CLU_1029363_0_0_9"/>
<keyword evidence="6" id="KW-1185">Reference proteome</keyword>
<evidence type="ECO:0000313" key="5">
    <source>
        <dbReference type="EMBL" id="AGK97833.1"/>
    </source>
</evidence>
<dbReference type="InterPro" id="IPR011010">
    <property type="entry name" value="DNA_brk_join_enz"/>
</dbReference>
<sequence>MQTKDAIREFFYELIIQNYTERTVRGYKGNIARFNAFIEKEFEITELEEISKPHIKKYIFFLQQKGLTSVYINTILKNLRSLFKYRSNEGYCSNIAEKVGWLKEKKTVIQTFTDAEVKKIITNFTLIDNDDIISNITDGAFRTYTLIKSMCYGDKNTCYPSQKYLAKKLNKNIRTIQRYLIELVQAKMIKIKRKGSISNVYTVMSKVTSTVGNAVKKAKKAYDNHFKKKKDSADIKKTKFNDYEQRNYNYENLEQMLLGEMEYDVTKLLE</sequence>
<reference evidence="5 6" key="1">
    <citation type="submission" date="2012-01" db="EMBL/GenBank/DDBJ databases">
        <title>Complete sequence of chromosome of Clostridium pasteurianum BC1.</title>
        <authorList>
            <consortium name="US DOE Joint Genome Institute"/>
            <person name="Lucas S."/>
            <person name="Han J."/>
            <person name="Lapidus A."/>
            <person name="Cheng J.-F."/>
            <person name="Goodwin L."/>
            <person name="Pitluck S."/>
            <person name="Peters L."/>
            <person name="Mikhailova N."/>
            <person name="Teshima H."/>
            <person name="Detter J.C."/>
            <person name="Han C."/>
            <person name="Tapia R."/>
            <person name="Land M."/>
            <person name="Hauser L."/>
            <person name="Kyrpides N."/>
            <person name="Ivanova N."/>
            <person name="Pagani I."/>
            <person name="Dunn J."/>
            <person name="Taghavi S."/>
            <person name="Francis A."/>
            <person name="van der Lelie D."/>
            <person name="Woyke T."/>
        </authorList>
    </citation>
    <scope>NUCLEOTIDE SEQUENCE [LARGE SCALE GENOMIC DNA]</scope>
    <source>
        <strain evidence="5 6">BC1</strain>
    </source>
</reference>
<dbReference type="SUPFAM" id="SSF56349">
    <property type="entry name" value="DNA breaking-rejoining enzymes"/>
    <property type="match status" value="1"/>
</dbReference>
<dbReference type="STRING" id="86416.Clopa_3005"/>
<dbReference type="InterPro" id="IPR010998">
    <property type="entry name" value="Integrase_recombinase_N"/>
</dbReference>
<dbReference type="PROSITE" id="PS51900">
    <property type="entry name" value="CB"/>
    <property type="match status" value="1"/>
</dbReference>
<evidence type="ECO:0000256" key="3">
    <source>
        <dbReference type="PROSITE-ProRule" id="PRU01248"/>
    </source>
</evidence>
<name>R4K5I4_CLOPA</name>
<proteinExistence type="inferred from homology"/>
<dbReference type="Gene3D" id="1.10.10.10">
    <property type="entry name" value="Winged helix-like DNA-binding domain superfamily/Winged helix DNA-binding domain"/>
    <property type="match status" value="1"/>
</dbReference>
<gene>
    <name evidence="5" type="ORF">Clopa_3005</name>
</gene>